<evidence type="ECO:0000256" key="4">
    <source>
        <dbReference type="ARBA" id="ARBA00010482"/>
    </source>
</evidence>
<dbReference type="SMART" id="SM00222">
    <property type="entry name" value="Sec7"/>
    <property type="match status" value="1"/>
</dbReference>
<feature type="compositionally biased region" description="Low complexity" evidence="16">
    <location>
        <begin position="1727"/>
        <end position="1739"/>
    </location>
</feature>
<dbReference type="FunFam" id="1.10.220.20:FF:000002">
    <property type="entry name" value="Brefeldin A-inhibited guanine nucleotide-exchange protein 1"/>
    <property type="match status" value="1"/>
</dbReference>
<dbReference type="Gene3D" id="1.10.1000.11">
    <property type="entry name" value="Arf Nucleotide-binding Site Opener,domain 2"/>
    <property type="match status" value="1"/>
</dbReference>
<accession>A0A0E0ED62</accession>
<dbReference type="InterPro" id="IPR032629">
    <property type="entry name" value="DCB_dom"/>
</dbReference>
<feature type="region of interest" description="Disordered" evidence="16">
    <location>
        <begin position="1712"/>
        <end position="1779"/>
    </location>
</feature>
<evidence type="ECO:0000259" key="17">
    <source>
        <dbReference type="PROSITE" id="PS50190"/>
    </source>
</evidence>
<keyword evidence="6" id="KW-0963">Cytoplasm</keyword>
<comment type="caution">
    <text evidence="14">Lacks conserved residue(s) required for the propagation of feature annotation.</text>
</comment>
<feature type="region of interest" description="Disordered" evidence="16">
    <location>
        <begin position="1338"/>
        <end position="1408"/>
    </location>
</feature>
<evidence type="ECO:0000256" key="8">
    <source>
        <dbReference type="ARBA" id="ARBA00022692"/>
    </source>
</evidence>
<dbReference type="GO" id="GO:0005886">
    <property type="term" value="C:plasma membrane"/>
    <property type="evidence" value="ECO:0007669"/>
    <property type="project" value="UniProtKB-SubCell"/>
</dbReference>
<dbReference type="InterPro" id="IPR016024">
    <property type="entry name" value="ARM-type_fold"/>
</dbReference>
<feature type="transmembrane region" description="Helical" evidence="14">
    <location>
        <begin position="1954"/>
        <end position="1977"/>
    </location>
</feature>
<dbReference type="GO" id="GO:0005829">
    <property type="term" value="C:cytosol"/>
    <property type="evidence" value="ECO:0007669"/>
    <property type="project" value="UniProtKB-SubCell"/>
</dbReference>
<feature type="region of interest" description="Disordered" evidence="16">
    <location>
        <begin position="507"/>
        <end position="537"/>
    </location>
</feature>
<dbReference type="GO" id="GO:0015031">
    <property type="term" value="P:protein transport"/>
    <property type="evidence" value="ECO:0007669"/>
    <property type="project" value="UniProtKB-KW"/>
</dbReference>
<evidence type="ECO:0000256" key="1">
    <source>
        <dbReference type="ARBA" id="ARBA00004003"/>
    </source>
</evidence>
<dbReference type="PROSITE" id="PS50190">
    <property type="entry name" value="SEC7"/>
    <property type="match status" value="1"/>
</dbReference>
<evidence type="ECO:0000256" key="16">
    <source>
        <dbReference type="SAM" id="MobiDB-lite"/>
    </source>
</evidence>
<feature type="transmembrane region" description="Helical" evidence="14">
    <location>
        <begin position="1922"/>
        <end position="1942"/>
    </location>
</feature>
<feature type="transmembrane region" description="Helical" evidence="14">
    <location>
        <begin position="1890"/>
        <end position="1910"/>
    </location>
</feature>
<evidence type="ECO:0000256" key="13">
    <source>
        <dbReference type="ARBA" id="ARBA00023329"/>
    </source>
</evidence>
<evidence type="ECO:0000256" key="15">
    <source>
        <dbReference type="SAM" id="Coils"/>
    </source>
</evidence>
<dbReference type="InterPro" id="IPR032691">
    <property type="entry name" value="Mon2/Sec7/BIG1-like_HUS"/>
</dbReference>
<reference evidence="18" key="2">
    <citation type="submission" date="2018-05" db="EMBL/GenBank/DDBJ databases">
        <title>OmerRS3 (Oryza meridionalis Reference Sequence Version 3).</title>
        <authorList>
            <person name="Zhang J."/>
            <person name="Kudrna D."/>
            <person name="Lee S."/>
            <person name="Talag J."/>
            <person name="Welchert J."/>
            <person name="Wing R.A."/>
        </authorList>
    </citation>
    <scope>NUCLEOTIDE SEQUENCE [LARGE SCALE GENOMIC DNA]</scope>
    <source>
        <strain evidence="18">cv. OR44</strain>
    </source>
</reference>
<feature type="compositionally biased region" description="Polar residues" evidence="16">
    <location>
        <begin position="1378"/>
        <end position="1387"/>
    </location>
</feature>
<dbReference type="InterPro" id="IPR032817">
    <property type="entry name" value="Mon2_C"/>
</dbReference>
<organism evidence="18">
    <name type="scientific">Oryza meridionalis</name>
    <dbReference type="NCBI Taxonomy" id="40149"/>
    <lineage>
        <taxon>Eukaryota</taxon>
        <taxon>Viridiplantae</taxon>
        <taxon>Streptophyta</taxon>
        <taxon>Embryophyta</taxon>
        <taxon>Tracheophyta</taxon>
        <taxon>Spermatophyta</taxon>
        <taxon>Magnoliopsida</taxon>
        <taxon>Liliopsida</taxon>
        <taxon>Poales</taxon>
        <taxon>Poaceae</taxon>
        <taxon>BOP clade</taxon>
        <taxon>Oryzoideae</taxon>
        <taxon>Oryzeae</taxon>
        <taxon>Oryzinae</taxon>
        <taxon>Oryza</taxon>
    </lineage>
</organism>
<keyword evidence="5 14" id="KW-0813">Transport</keyword>
<dbReference type="Pfam" id="PF01369">
    <property type="entry name" value="Sec7"/>
    <property type="match status" value="1"/>
</dbReference>
<dbReference type="STRING" id="40149.A0A0E0ED62"/>
<dbReference type="InterPro" id="IPR011989">
    <property type="entry name" value="ARM-like"/>
</dbReference>
<evidence type="ECO:0000256" key="7">
    <source>
        <dbReference type="ARBA" id="ARBA00022658"/>
    </source>
</evidence>
<dbReference type="Pfam" id="PF09324">
    <property type="entry name" value="Sec7-like_HDS"/>
    <property type="match status" value="1"/>
</dbReference>
<name>A0A0E0ED62_9ORYZ</name>
<evidence type="ECO:0000256" key="12">
    <source>
        <dbReference type="ARBA" id="ARBA00023136"/>
    </source>
</evidence>
<dbReference type="Pfam" id="PF20252">
    <property type="entry name" value="BIG2_C"/>
    <property type="match status" value="1"/>
</dbReference>
<keyword evidence="7" id="KW-0344">Guanine-nucleotide releasing factor</keyword>
<dbReference type="Gramene" id="OMERI07G15630.2">
    <property type="protein sequence ID" value="OMERI07G15630.2"/>
    <property type="gene ID" value="OMERI07G15630"/>
</dbReference>
<keyword evidence="14" id="KW-1003">Cell membrane</keyword>
<feature type="compositionally biased region" description="Basic and acidic residues" evidence="16">
    <location>
        <begin position="1741"/>
        <end position="1751"/>
    </location>
</feature>
<dbReference type="Gene3D" id="1.10.220.20">
    <property type="match status" value="1"/>
</dbReference>
<dbReference type="Proteomes" id="UP000008021">
    <property type="component" value="Chromosome 7"/>
</dbReference>
<feature type="compositionally biased region" description="Pro residues" evidence="16">
    <location>
        <begin position="1714"/>
        <end position="1726"/>
    </location>
</feature>
<comment type="subcellular location">
    <subcellularLocation>
        <location evidence="14">Cell membrane</location>
        <topology evidence="14">Multi-pass membrane protein</topology>
    </subcellularLocation>
    <subcellularLocation>
        <location evidence="14">Cytoplasmic vesicle</location>
        <location evidence="14">Secretory vesicle membrane</location>
        <topology evidence="14">Multi-pass membrane protein</topology>
    </subcellularLocation>
    <subcellularLocation>
        <location evidence="3">Cytoplasm</location>
        <location evidence="3">Cytosol</location>
    </subcellularLocation>
    <subcellularLocation>
        <location evidence="2">Membrane</location>
        <topology evidence="2">Peripheral membrane protein</topology>
        <orientation evidence="2">Cytoplasmic side</orientation>
    </subcellularLocation>
</comment>
<dbReference type="GO" id="GO:0032012">
    <property type="term" value="P:regulation of ARF protein signal transduction"/>
    <property type="evidence" value="ECO:0007669"/>
    <property type="project" value="InterPro"/>
</dbReference>
<reference evidence="18" key="1">
    <citation type="submission" date="2015-04" db="UniProtKB">
        <authorList>
            <consortium name="EnsemblPlants"/>
        </authorList>
    </citation>
    <scope>IDENTIFICATION</scope>
</reference>
<keyword evidence="11 15" id="KW-0175">Coiled coil</keyword>
<proteinExistence type="inferred from homology"/>
<dbReference type="Pfam" id="PF04144">
    <property type="entry name" value="SCAMP"/>
    <property type="match status" value="1"/>
</dbReference>
<keyword evidence="13 14" id="KW-0968">Cytoplasmic vesicle</keyword>
<keyword evidence="9" id="KW-0653">Protein transport</keyword>
<feature type="region of interest" description="Disordered" evidence="16">
    <location>
        <begin position="215"/>
        <end position="242"/>
    </location>
</feature>
<dbReference type="Pfam" id="PF16213">
    <property type="entry name" value="DCB"/>
    <property type="match status" value="1"/>
</dbReference>
<dbReference type="InterPro" id="IPR007273">
    <property type="entry name" value="SCAMP"/>
</dbReference>
<evidence type="ECO:0000313" key="19">
    <source>
        <dbReference type="Proteomes" id="UP000008021"/>
    </source>
</evidence>
<evidence type="ECO:0000313" key="18">
    <source>
        <dbReference type="EnsemblPlants" id="OMERI07G15630.2"/>
    </source>
</evidence>
<sequence>MAGAAGGFVTRAFEAMLKECTANRGKFAALQQSIQSYLDTIKGAAAAAAGQEEGGDAAAAAAAAAAPITQVLASAGRVLEGTQAELVLQPLRLAFETKHVKLVEPALDCLHKLIAYDHLEGDPGLEGGKNSPLFTGILNMVCGCVDNTSSDSTVLQVLKVLLNAVASNRFRVHGEPLLGVIRVCYNIALNSKSPVNQATSKAMLTQMISIVSVPPASSAMKEEPSSSTEESENGEVSTGNQADEKITLGDALSLNRATEASPASVEELQSLAGGADIKGLEAVLDKAVELEDGKKVSGGIDLDTVNIIQRDALFLFRTLCKMSMKEESDEVATKTRLLSLELLQGLLEGVSDSFTKNFHFIDSVKAYLSYAILRAAVSSSAVVFQYACGIFAVLLLRFRESLKGEIGVFFPLIVLRSLDSSDSPLSQRASVLRMLEKVCKDSQMLADMFVNYDCDLEGPNLFERMVSALSRIAQGSQNVDTNTAASSQTVSVKGSSLQSLVDWEQARRDSSKQGSVAEACENDSSARSITSDEIKSQEDGRNQFEIAKAHKSTMEAAISEFNRKPARGIEYLLLNKLIENNATSVAHFLKSNSSLDKAMIGEYLGQHEEFPLAVMHAYVDSMKFSGLKFDAAIREFLKGFRLPGEAQKIDRIMEKFAERYCADNPGLFKNADTAYVLAYAVIMLNTDAHNPMVWPKMSKSDFVRMNTASDAEECAPKELLEEIYDSIVQEEIKMKDDFPDSAKTNKPRRETEERGVVNILNLALPRLKSASDTKAESEKIIKQTQALFKNQGQKRGVFHVAQQVELVRPMLEAVGWPLLATFSVTMEEGDSKPRVVLCMEGFRAGIHLTRVLGMDTMRYAFLTSLVRFTFLHAPKEMRSKNVEALRTLLGLADTDMDALQDTWNAVLECVSRLEYITSNPSIAATVMQGSNQISRESVVQSLKELSGKPAEQVFVNSVKLPSDSIVEFFTALCGVSAEELKQTPARVFSLQKLVEISYYNMARIRLVWARIWSVLSQHFIAAGSHHEEKVAMYAIDSLRQLGMKYLERAELNKFTFQNDILKPFVILMRNSHSEKIRGLIVDCIVQLIKSKVGSIKSGWRCVFMIFTAAADDENEHIVESAFENVEQVILEHFDQVVGDCFMDCGCIPGGAVKPVDDVPEAHFDVTEHYWFPMLAGLSDLTLDPRPEVRHCALEVLFDLLNERGHKFSSPFWESIFHRVLFPIFDHVRHAGRDGLSSGDDWLRDTSIHSLQLICNLFNTFYKEVSFMLPPLLGLLLECAKKTDQTVVSIALGALVHLIEVGGHQFSDSDWETLLKSIRDASYTTQPLELLNSVGFQKPNNQQSLSREAETNGLGSSYHDSREGGASISHIDEQDGHQETNAQTSLDNSEGLPSPSGRAQPAVSPRGQTFGQRIMGNMMDNLLVRSLTSKSKGRTDDIVPPSPVKAPDADGADKTDDEENPMMETVRSKCITQLLLLGAIDSIQKRYWSRLKTTQQIAIMDILLSLLEFASSYNSTSNLRTRMHHIPPERPPLNLLRQELAGTAIYLEILQKSTVEPDGNDPSEDTNGHAIESDEHEKLKSLAEGKLVSFCGQILKDASDLQPSAGEAASADIHRVLDLRAPVIVKVLNGMCIMDAQIFKKHIREFYPLITKLICCDQKCRGHSVPRVCASTRLPLPLFPERVVAVTRPYLPRWGRRCVRARPLYLAGLLVSSSPSPPPHYSSPPPSLSARARAQAQANPEGRGRPAREMAGRYDSNPFEEDDVNPFSEQARGKAGGQPSYGGGAFYMPNPRNVPSVSSNSRLSPLPPEPAAFGATVDIPLDSSKDLKNREKELQAREAELNKREKELKRREEAAARAGIVIEEKNWPPFLPLIHHDITNEIPSHLQRMQYVAFASFLGLACCLFWNVIAVTSAWVKGEGVKIWLLAIIYFISGVPGAYVLWYRPLYNAMRTDSALKFGLFFLVYLFHILFCVFSAVAPPVVFEGKSLAGILPAIDLISKNALVGQVYMYFRGSGKAAEMKRDATRVTLYDLSS</sequence>
<protein>
    <recommendedName>
        <fullName evidence="14">Secretory carrier-associated membrane protein</fullName>
        <shortName evidence="14">Secretory carrier membrane protein</shortName>
    </recommendedName>
</protein>
<dbReference type="Pfam" id="PF16206">
    <property type="entry name" value="Mon2_C"/>
    <property type="match status" value="1"/>
</dbReference>
<evidence type="ECO:0000256" key="2">
    <source>
        <dbReference type="ARBA" id="ARBA00004287"/>
    </source>
</evidence>
<dbReference type="GO" id="GO:0005802">
    <property type="term" value="C:trans-Golgi network"/>
    <property type="evidence" value="ECO:0007669"/>
    <property type="project" value="TreeGrafter"/>
</dbReference>
<dbReference type="CDD" id="cd00171">
    <property type="entry name" value="Sec7"/>
    <property type="match status" value="1"/>
</dbReference>
<dbReference type="InterPro" id="IPR035999">
    <property type="entry name" value="Sec7_dom_sf"/>
</dbReference>
<dbReference type="InterPro" id="IPR046455">
    <property type="entry name" value="Sec7/BIG1-like_C"/>
</dbReference>
<evidence type="ECO:0000256" key="6">
    <source>
        <dbReference type="ARBA" id="ARBA00022490"/>
    </source>
</evidence>
<dbReference type="EnsemblPlants" id="OMERI07G15630.2">
    <property type="protein sequence ID" value="OMERI07G15630.2"/>
    <property type="gene ID" value="OMERI07G15630"/>
</dbReference>
<keyword evidence="8 14" id="KW-0812">Transmembrane</keyword>
<evidence type="ECO:0000256" key="9">
    <source>
        <dbReference type="ARBA" id="ARBA00022927"/>
    </source>
</evidence>
<dbReference type="Pfam" id="PF12783">
    <property type="entry name" value="Sec7-like_HUS"/>
    <property type="match status" value="1"/>
</dbReference>
<keyword evidence="12 14" id="KW-0472">Membrane</keyword>
<evidence type="ECO:0000256" key="5">
    <source>
        <dbReference type="ARBA" id="ARBA00022448"/>
    </source>
</evidence>
<evidence type="ECO:0000256" key="14">
    <source>
        <dbReference type="RuleBase" id="RU363122"/>
    </source>
</evidence>
<evidence type="ECO:0000256" key="10">
    <source>
        <dbReference type="ARBA" id="ARBA00022989"/>
    </source>
</evidence>
<comment type="similarity">
    <text evidence="4 14">Belongs to the SCAMP family.</text>
</comment>
<dbReference type="eggNOG" id="KOG0929">
    <property type="taxonomic scope" value="Eukaryota"/>
</dbReference>
<comment type="function">
    <text evidence="1 14">Probably involved in membrane trafficking.</text>
</comment>
<dbReference type="Gene3D" id="1.25.10.10">
    <property type="entry name" value="Leucine-rich Repeat Variant"/>
    <property type="match status" value="1"/>
</dbReference>
<evidence type="ECO:0000256" key="11">
    <source>
        <dbReference type="ARBA" id="ARBA00023054"/>
    </source>
</evidence>
<dbReference type="PANTHER" id="PTHR10663:SF312">
    <property type="entry name" value="BREFELDIN A-INHIBITED GUANINE NUCLEOTIDE-EXCHANGE PROTEIN 5"/>
    <property type="match status" value="1"/>
</dbReference>
<feature type="region of interest" description="Disordered" evidence="16">
    <location>
        <begin position="1429"/>
        <end position="1458"/>
    </location>
</feature>
<dbReference type="SUPFAM" id="SSF48371">
    <property type="entry name" value="ARM repeat"/>
    <property type="match status" value="2"/>
</dbReference>
<dbReference type="InterPro" id="IPR023394">
    <property type="entry name" value="Sec7_C_sf"/>
</dbReference>
<keyword evidence="19" id="KW-1185">Reference proteome</keyword>
<dbReference type="GO" id="GO:0005085">
    <property type="term" value="F:guanyl-nucleotide exchange factor activity"/>
    <property type="evidence" value="ECO:0007669"/>
    <property type="project" value="UniProtKB-KW"/>
</dbReference>
<keyword evidence="10 14" id="KW-1133">Transmembrane helix</keyword>
<dbReference type="GO" id="GO:0030658">
    <property type="term" value="C:transport vesicle membrane"/>
    <property type="evidence" value="ECO:0007669"/>
    <property type="project" value="UniProtKB-SubCell"/>
</dbReference>
<feature type="domain" description="SEC7" evidence="17">
    <location>
        <begin position="543"/>
        <end position="730"/>
    </location>
</feature>
<evidence type="ECO:0000256" key="3">
    <source>
        <dbReference type="ARBA" id="ARBA00004514"/>
    </source>
</evidence>
<dbReference type="InterPro" id="IPR000904">
    <property type="entry name" value="Sec7_dom"/>
</dbReference>
<dbReference type="PANTHER" id="PTHR10663">
    <property type="entry name" value="GUANYL-NUCLEOTIDE EXCHANGE FACTOR"/>
    <property type="match status" value="1"/>
</dbReference>
<dbReference type="SUPFAM" id="SSF48425">
    <property type="entry name" value="Sec7 domain"/>
    <property type="match status" value="1"/>
</dbReference>
<feature type="coiled-coil region" evidence="15">
    <location>
        <begin position="1823"/>
        <end position="1853"/>
    </location>
</feature>
<dbReference type="InterPro" id="IPR015403">
    <property type="entry name" value="Mon2/Sec7/BIG1-like_HDS"/>
</dbReference>
<dbReference type="FunFam" id="1.10.1000.11:FF:000006">
    <property type="entry name" value="HOPM interactor 7"/>
    <property type="match status" value="1"/>
</dbReference>